<sequence>MKRRLVLSALALAAGGLFPSCAPTSAGPVAGGPVSYDTMIIEPIEVILSPAADPLVAEQLAADYQNALRTVFAKRYRLTGTPGPTTVHLRARLSDGSGAVPRTFTSPRAQLQGSLGPATSAVSAVTFQGEILSPQGRPLARLAGSSLGSSGKIEPSTHWMVPRSLAEADAYELNSKLD</sequence>
<feature type="signal peptide" evidence="1">
    <location>
        <begin position="1"/>
        <end position="22"/>
    </location>
</feature>
<accession>A0ABP9UTX1</accession>
<evidence type="ECO:0008006" key="4">
    <source>
        <dbReference type="Google" id="ProtNLM"/>
    </source>
</evidence>
<reference evidence="2 3" key="1">
    <citation type="submission" date="2024-02" db="EMBL/GenBank/DDBJ databases">
        <title>Haloferula sargassicola NBRC 104335.</title>
        <authorList>
            <person name="Ichikawa N."/>
            <person name="Katano-Makiyama Y."/>
            <person name="Hidaka K."/>
        </authorList>
    </citation>
    <scope>NUCLEOTIDE SEQUENCE [LARGE SCALE GENOMIC DNA]</scope>
    <source>
        <strain evidence="2 3">NBRC 104335</strain>
    </source>
</reference>
<feature type="chain" id="PRO_5046063905" description="Lipoprotein" evidence="1">
    <location>
        <begin position="23"/>
        <end position="178"/>
    </location>
</feature>
<comment type="caution">
    <text evidence="2">The sequence shown here is derived from an EMBL/GenBank/DDBJ whole genome shotgun (WGS) entry which is preliminary data.</text>
</comment>
<proteinExistence type="predicted"/>
<dbReference type="EMBL" id="BAABRI010000021">
    <property type="protein sequence ID" value="GAA5484172.1"/>
    <property type="molecule type" value="Genomic_DNA"/>
</dbReference>
<keyword evidence="1" id="KW-0732">Signal</keyword>
<keyword evidence="3" id="KW-1185">Reference proteome</keyword>
<dbReference type="RefSeq" id="WP_353568270.1">
    <property type="nucleotide sequence ID" value="NZ_BAABRI010000021.1"/>
</dbReference>
<dbReference type="Pfam" id="PF11769">
    <property type="entry name" value="DUF3313"/>
    <property type="match status" value="1"/>
</dbReference>
<name>A0ABP9UTX1_9BACT</name>
<protein>
    <recommendedName>
        <fullName evidence="4">Lipoprotein</fullName>
    </recommendedName>
</protein>
<dbReference type="Proteomes" id="UP001476282">
    <property type="component" value="Unassembled WGS sequence"/>
</dbReference>
<gene>
    <name evidence="2" type="ORF">Hsar01_03413</name>
</gene>
<evidence type="ECO:0000313" key="3">
    <source>
        <dbReference type="Proteomes" id="UP001476282"/>
    </source>
</evidence>
<evidence type="ECO:0000313" key="2">
    <source>
        <dbReference type="EMBL" id="GAA5484172.1"/>
    </source>
</evidence>
<dbReference type="InterPro" id="IPR021747">
    <property type="entry name" value="DUF3313"/>
</dbReference>
<organism evidence="2 3">
    <name type="scientific">Haloferula sargassicola</name>
    <dbReference type="NCBI Taxonomy" id="490096"/>
    <lineage>
        <taxon>Bacteria</taxon>
        <taxon>Pseudomonadati</taxon>
        <taxon>Verrucomicrobiota</taxon>
        <taxon>Verrucomicrobiia</taxon>
        <taxon>Verrucomicrobiales</taxon>
        <taxon>Verrucomicrobiaceae</taxon>
        <taxon>Haloferula</taxon>
    </lineage>
</organism>
<evidence type="ECO:0000256" key="1">
    <source>
        <dbReference type="SAM" id="SignalP"/>
    </source>
</evidence>